<protein>
    <submittedName>
        <fullName evidence="2">Uncharacterized protein</fullName>
    </submittedName>
</protein>
<keyword evidence="1" id="KW-0812">Transmembrane</keyword>
<gene>
    <name evidence="2" type="ORF">BU52_11000</name>
</gene>
<feature type="transmembrane region" description="Helical" evidence="1">
    <location>
        <begin position="144"/>
        <end position="165"/>
    </location>
</feature>
<evidence type="ECO:0000313" key="2">
    <source>
        <dbReference type="EMBL" id="KES07110.1"/>
    </source>
</evidence>
<dbReference type="EMBL" id="JFCB01000007">
    <property type="protein sequence ID" value="KES07110.1"/>
    <property type="molecule type" value="Genomic_DNA"/>
</dbReference>
<proteinExistence type="predicted"/>
<evidence type="ECO:0000256" key="1">
    <source>
        <dbReference type="SAM" id="Phobius"/>
    </source>
</evidence>
<name>A0A081XU87_STRTO</name>
<organism evidence="2 3">
    <name type="scientific">Streptomyces toyocaensis</name>
    <dbReference type="NCBI Taxonomy" id="55952"/>
    <lineage>
        <taxon>Bacteria</taxon>
        <taxon>Bacillati</taxon>
        <taxon>Actinomycetota</taxon>
        <taxon>Actinomycetes</taxon>
        <taxon>Kitasatosporales</taxon>
        <taxon>Streptomycetaceae</taxon>
        <taxon>Streptomyces</taxon>
    </lineage>
</organism>
<evidence type="ECO:0000313" key="3">
    <source>
        <dbReference type="Proteomes" id="UP000028341"/>
    </source>
</evidence>
<dbReference type="eggNOG" id="ENOG50321YS">
    <property type="taxonomic scope" value="Bacteria"/>
</dbReference>
<keyword evidence="1" id="KW-1133">Transmembrane helix</keyword>
<comment type="caution">
    <text evidence="2">The sequence shown here is derived from an EMBL/GenBank/DDBJ whole genome shotgun (WGS) entry which is preliminary data.</text>
</comment>
<feature type="transmembrane region" description="Helical" evidence="1">
    <location>
        <begin position="70"/>
        <end position="91"/>
    </location>
</feature>
<sequence>MTVERMDDVRSLRRATAEQRPLGRFLRIRGRSVADGPQHRRSRLALLYSAFGGDVAGDGISSARARRIDFGVTMLFGAVYASALFLVVTGFTVEPSGCGGRFRTSCSGGTYWRLGVGFSLMAVVAPVLHKVVPSVPFEQGVGRTGAITALLLGATAGIGLTLAVVRAVA</sequence>
<keyword evidence="1" id="KW-0472">Membrane</keyword>
<reference evidence="2 3" key="1">
    <citation type="submission" date="2014-02" db="EMBL/GenBank/DDBJ databases">
        <title>The genome announcement of Streptomyces toyocaensis NRRL15009.</title>
        <authorList>
            <person name="Hong H.-J."/>
            <person name="Kwun M.J."/>
        </authorList>
    </citation>
    <scope>NUCLEOTIDE SEQUENCE [LARGE SCALE GENOMIC DNA]</scope>
    <source>
        <strain evidence="2 3">NRRL 15009</strain>
    </source>
</reference>
<dbReference type="STRING" id="55952.BU52_11000"/>
<dbReference type="AlphaFoldDB" id="A0A081XU87"/>
<dbReference type="Proteomes" id="UP000028341">
    <property type="component" value="Unassembled WGS sequence"/>
</dbReference>
<accession>A0A081XU87</accession>
<keyword evidence="3" id="KW-1185">Reference proteome</keyword>